<dbReference type="EMBL" id="BMXI01000019">
    <property type="protein sequence ID" value="GHC65480.1"/>
    <property type="molecule type" value="Genomic_DNA"/>
</dbReference>
<evidence type="ECO:0000256" key="1">
    <source>
        <dbReference type="SAM" id="Phobius"/>
    </source>
</evidence>
<proteinExistence type="predicted"/>
<sequence>MQQPPPYQINPAQQADKDAEHLNLLSIFHYVNAGLMGLYLLFLIGHFLVVNTMFNSPEFSSGSSSPPPAELMGWIRGFYVLIGLIVIGLVVMNILAARFLKTSRNRIFLFILAGINCLNMPIGTVLGVFTFIVLLRPSVAARFGSNAA</sequence>
<reference evidence="2" key="2">
    <citation type="submission" date="2020-09" db="EMBL/GenBank/DDBJ databases">
        <authorList>
            <person name="Sun Q."/>
            <person name="Kim S."/>
        </authorList>
    </citation>
    <scope>NUCLEOTIDE SEQUENCE</scope>
    <source>
        <strain evidence="2">KCTC 12988</strain>
    </source>
</reference>
<evidence type="ECO:0000313" key="2">
    <source>
        <dbReference type="EMBL" id="GHC65480.1"/>
    </source>
</evidence>
<keyword evidence="1" id="KW-1133">Transmembrane helix</keyword>
<dbReference type="Proteomes" id="UP000644507">
    <property type="component" value="Unassembled WGS sequence"/>
</dbReference>
<dbReference type="RefSeq" id="WP_189573480.1">
    <property type="nucleotide sequence ID" value="NZ_BMXI01000019.1"/>
</dbReference>
<organism evidence="2 3">
    <name type="scientific">Roseibacillus persicicus</name>
    <dbReference type="NCBI Taxonomy" id="454148"/>
    <lineage>
        <taxon>Bacteria</taxon>
        <taxon>Pseudomonadati</taxon>
        <taxon>Verrucomicrobiota</taxon>
        <taxon>Verrucomicrobiia</taxon>
        <taxon>Verrucomicrobiales</taxon>
        <taxon>Verrucomicrobiaceae</taxon>
        <taxon>Roseibacillus</taxon>
    </lineage>
</organism>
<protein>
    <submittedName>
        <fullName evidence="2">Membrane protein</fullName>
    </submittedName>
</protein>
<feature type="transmembrane region" description="Helical" evidence="1">
    <location>
        <begin position="74"/>
        <end position="95"/>
    </location>
</feature>
<keyword evidence="1" id="KW-0812">Transmembrane</keyword>
<feature type="transmembrane region" description="Helical" evidence="1">
    <location>
        <begin position="30"/>
        <end position="54"/>
    </location>
</feature>
<keyword evidence="1" id="KW-0472">Membrane</keyword>
<gene>
    <name evidence="2" type="ORF">GCM10007100_36570</name>
</gene>
<feature type="transmembrane region" description="Helical" evidence="1">
    <location>
        <begin position="107"/>
        <end position="135"/>
    </location>
</feature>
<dbReference type="AlphaFoldDB" id="A0A918TVM5"/>
<keyword evidence="3" id="KW-1185">Reference proteome</keyword>
<reference evidence="2" key="1">
    <citation type="journal article" date="2014" name="Int. J. Syst. Evol. Microbiol.">
        <title>Complete genome sequence of Corynebacterium casei LMG S-19264T (=DSM 44701T), isolated from a smear-ripened cheese.</title>
        <authorList>
            <consortium name="US DOE Joint Genome Institute (JGI-PGF)"/>
            <person name="Walter F."/>
            <person name="Albersmeier A."/>
            <person name="Kalinowski J."/>
            <person name="Ruckert C."/>
        </authorList>
    </citation>
    <scope>NUCLEOTIDE SEQUENCE</scope>
    <source>
        <strain evidence="2">KCTC 12988</strain>
    </source>
</reference>
<comment type="caution">
    <text evidence="2">The sequence shown here is derived from an EMBL/GenBank/DDBJ whole genome shotgun (WGS) entry which is preliminary data.</text>
</comment>
<name>A0A918TVM5_9BACT</name>
<evidence type="ECO:0000313" key="3">
    <source>
        <dbReference type="Proteomes" id="UP000644507"/>
    </source>
</evidence>
<accession>A0A918TVM5</accession>